<keyword evidence="2" id="KW-1185">Reference proteome</keyword>
<organism evidence="1 2">
    <name type="scientific">Halorarum salinum</name>
    <dbReference type="NCBI Taxonomy" id="2743089"/>
    <lineage>
        <taxon>Archaea</taxon>
        <taxon>Methanobacteriati</taxon>
        <taxon>Methanobacteriota</taxon>
        <taxon>Stenosarchaea group</taxon>
        <taxon>Halobacteria</taxon>
        <taxon>Halobacteriales</taxon>
        <taxon>Haloferacaceae</taxon>
        <taxon>Halorarum</taxon>
    </lineage>
</organism>
<dbReference type="AlphaFoldDB" id="A0A7D5QBR2"/>
<proteinExistence type="predicted"/>
<name>A0A7D5QBR2_9EURY</name>
<dbReference type="Proteomes" id="UP000509626">
    <property type="component" value="Chromosome"/>
</dbReference>
<dbReference type="EMBL" id="CP058579">
    <property type="protein sequence ID" value="QLG63616.1"/>
    <property type="molecule type" value="Genomic_DNA"/>
</dbReference>
<reference evidence="1 2" key="1">
    <citation type="submission" date="2020-06" db="EMBL/GenBank/DDBJ databases">
        <title>NJ-3-1, isolated from saline soil.</title>
        <authorList>
            <person name="Cui H.L."/>
            <person name="Shi X."/>
        </authorList>
    </citation>
    <scope>NUCLEOTIDE SEQUENCE [LARGE SCALE GENOMIC DNA]</scope>
    <source>
        <strain evidence="1 2">NJ-3-1</strain>
    </source>
</reference>
<dbReference type="OrthoDB" id="179461at2157"/>
<dbReference type="KEGG" id="halu:HUG12_18535"/>
<dbReference type="Pfam" id="PF24333">
    <property type="entry name" value="DUF7501"/>
    <property type="match status" value="1"/>
</dbReference>
<accession>A0A7D5QBR2</accession>
<sequence length="58" mass="6363">MSATETWTDPNSCPFCGGRLSSPGAGFVDHIDEAPECASRFEQWRDRIGDDIQGDWSG</sequence>
<protein>
    <submittedName>
        <fullName evidence="1">Uncharacterized protein</fullName>
    </submittedName>
</protein>
<dbReference type="RefSeq" id="WP_179270200.1">
    <property type="nucleotide sequence ID" value="NZ_CP058579.1"/>
</dbReference>
<evidence type="ECO:0000313" key="2">
    <source>
        <dbReference type="Proteomes" id="UP000509626"/>
    </source>
</evidence>
<dbReference type="InterPro" id="IPR055924">
    <property type="entry name" value="DUF7501"/>
</dbReference>
<dbReference type="GeneID" id="56039500"/>
<evidence type="ECO:0000313" key="1">
    <source>
        <dbReference type="EMBL" id="QLG63616.1"/>
    </source>
</evidence>
<gene>
    <name evidence="1" type="ORF">HUG12_18535</name>
</gene>